<dbReference type="Proteomes" id="UP001500063">
    <property type="component" value="Unassembled WGS sequence"/>
</dbReference>
<dbReference type="NCBIfam" id="NF041916">
    <property type="entry name" value="RING_SCO0854"/>
    <property type="match status" value="1"/>
</dbReference>
<dbReference type="Pfam" id="PF14447">
    <property type="entry name" value="Prok-RING_4"/>
    <property type="match status" value="1"/>
</dbReference>
<dbReference type="CDD" id="cd06974">
    <property type="entry name" value="TerD_like"/>
    <property type="match status" value="1"/>
</dbReference>
<evidence type="ECO:0000313" key="2">
    <source>
        <dbReference type="EMBL" id="GAA0363436.1"/>
    </source>
</evidence>
<feature type="domain" description="RING-type" evidence="1">
    <location>
        <begin position="132"/>
        <end position="168"/>
    </location>
</feature>
<comment type="caution">
    <text evidence="2">The sequence shown here is derived from an EMBL/GenBank/DDBJ whole genome shotgun (WGS) entry which is preliminary data.</text>
</comment>
<protein>
    <recommendedName>
        <fullName evidence="1">RING-type domain-containing protein</fullName>
    </recommendedName>
</protein>
<accession>A0ABP3H6P0</accession>
<gene>
    <name evidence="2" type="ORF">GCM10010319_46470</name>
</gene>
<dbReference type="Gene3D" id="2.60.60.30">
    <property type="entry name" value="sav2460 like domains"/>
    <property type="match status" value="1"/>
</dbReference>
<dbReference type="PROSITE" id="PS50089">
    <property type="entry name" value="ZF_RING_2"/>
    <property type="match status" value="1"/>
</dbReference>
<dbReference type="PANTHER" id="PTHR32097">
    <property type="entry name" value="CAMP-BINDING PROTEIN 1-RELATED"/>
    <property type="match status" value="1"/>
</dbReference>
<dbReference type="InterPro" id="IPR001841">
    <property type="entry name" value="Znf_RING"/>
</dbReference>
<name>A0ABP3H6P0_9ACTN</name>
<dbReference type="RefSeq" id="WP_344120532.1">
    <property type="nucleotide sequence ID" value="NZ_BAAABW010000026.1"/>
</dbReference>
<dbReference type="PANTHER" id="PTHR32097:SF18">
    <property type="entry name" value="RING-TYPE DOMAIN-CONTAINING PROTEIN"/>
    <property type="match status" value="1"/>
</dbReference>
<dbReference type="InterPro" id="IPR051324">
    <property type="entry name" value="Stress/Tellurium_Resist"/>
</dbReference>
<organism evidence="2 3">
    <name type="scientific">Streptomyces blastmyceticus</name>
    <dbReference type="NCBI Taxonomy" id="68180"/>
    <lineage>
        <taxon>Bacteria</taxon>
        <taxon>Bacillati</taxon>
        <taxon>Actinomycetota</taxon>
        <taxon>Actinomycetes</taxon>
        <taxon>Kitasatosporales</taxon>
        <taxon>Streptomycetaceae</taxon>
        <taxon>Streptomyces</taxon>
    </lineage>
</organism>
<keyword evidence="3" id="KW-1185">Reference proteome</keyword>
<evidence type="ECO:0000259" key="1">
    <source>
        <dbReference type="PROSITE" id="PS50089"/>
    </source>
</evidence>
<dbReference type="InterPro" id="IPR003325">
    <property type="entry name" value="TerD"/>
</dbReference>
<dbReference type="CDD" id="cd16528">
    <property type="entry name" value="RING-HC_prokRING"/>
    <property type="match status" value="1"/>
</dbReference>
<sequence>MTTTTISTGTTSGRRGLDAALLARRGAVYLPAASHARPQLESLAGVTLLETDLLERGHVLAGDLRQALTTLDTGALAAAGAALLADIDRALGADRDHTPLFRDFPDSVPDDTLAFYVDRVLTLLCQAPEQPCVLCGTEGTAHAVSPCAHLVCGACFDGGDFSACPICHRRVDTEDPFLRPARPRDSARTDRALPNRLRVLTHGGDPTARTADARRELETLLRRAGALSPQDADDLETFLAVHDRTDVSWLPETVPGRETKARVLAWLLADPAAYEVTLPAATALIDTATDVLRLLAVLSGGDAGLVDVPRLSAVPRPLRRALLAALDRLDSALVAEDMRRHPRLWKHAAERLHPFEYARRYPNAALAVAALRDLRLGDDSLSARIRATAESLPSADASGARVRVRDWPGRVEAALAAADVEAAAALLARRPGELLRRLGHLLRLADKDSTETVLSALATAVPRVSPAVLLSALGEIRTRSRKGRDRVFFPKGGNAKAHIAPDERVLLTDDAVERTVAVLTGEVLRRAGTLEKAELAVIDAALDGVVAPFTERTASRSLVTLPRGSELPVPAGRTVRLFLHWMESETSGRADLDLSLAMFDAEWEHVGTCDYTNLRFGHDAAVHSGDLTSAPAPQGASEFVDLDPDRLDAAGVRYLVAVVFSFNSVAFDDLAEAFSGLMVRDEPGGTGPVFDPRRVEQRFDLTGRAHACVPMVVDVAGRTMRWLDVVKGVTGTHHAVHRHSDDLAALGRGLTGLFTSGARVTLGELATWRSAARAGTVAVRHLDGSTSTYRRAPGEGVAEFAARIGTPATDEGEAPDLSQARLAHLLRGDLALPPGSEAYALHPAGLNAASVRLLTASDLVTALGPLP</sequence>
<proteinExistence type="predicted"/>
<evidence type="ECO:0000313" key="3">
    <source>
        <dbReference type="Proteomes" id="UP001500063"/>
    </source>
</evidence>
<dbReference type="EMBL" id="BAAABW010000026">
    <property type="protein sequence ID" value="GAA0363436.1"/>
    <property type="molecule type" value="Genomic_DNA"/>
</dbReference>
<reference evidence="3" key="1">
    <citation type="journal article" date="2019" name="Int. J. Syst. Evol. Microbiol.">
        <title>The Global Catalogue of Microorganisms (GCM) 10K type strain sequencing project: providing services to taxonomists for standard genome sequencing and annotation.</title>
        <authorList>
            <consortium name="The Broad Institute Genomics Platform"/>
            <consortium name="The Broad Institute Genome Sequencing Center for Infectious Disease"/>
            <person name="Wu L."/>
            <person name="Ma J."/>
        </authorList>
    </citation>
    <scope>NUCLEOTIDE SEQUENCE [LARGE SCALE GENOMIC DNA]</scope>
    <source>
        <strain evidence="3">JCM 4565</strain>
    </source>
</reference>